<feature type="compositionally biased region" description="Polar residues" evidence="1">
    <location>
        <begin position="278"/>
        <end position="293"/>
    </location>
</feature>
<keyword evidence="3" id="KW-1185">Reference proteome</keyword>
<feature type="compositionally biased region" description="Low complexity" evidence="1">
    <location>
        <begin position="303"/>
        <end position="323"/>
    </location>
</feature>
<feature type="compositionally biased region" description="Polar residues" evidence="1">
    <location>
        <begin position="332"/>
        <end position="344"/>
    </location>
</feature>
<protein>
    <submittedName>
        <fullName evidence="2">Uncharacterized protein</fullName>
    </submittedName>
</protein>
<name>A0A5C3NNL8_9APHY</name>
<evidence type="ECO:0000313" key="3">
    <source>
        <dbReference type="Proteomes" id="UP000308197"/>
    </source>
</evidence>
<accession>A0A5C3NNL8</accession>
<proteinExistence type="predicted"/>
<reference evidence="2 3" key="1">
    <citation type="journal article" date="2019" name="Nat. Ecol. Evol.">
        <title>Megaphylogeny resolves global patterns of mushroom evolution.</title>
        <authorList>
            <person name="Varga T."/>
            <person name="Krizsan K."/>
            <person name="Foldi C."/>
            <person name="Dima B."/>
            <person name="Sanchez-Garcia M."/>
            <person name="Sanchez-Ramirez S."/>
            <person name="Szollosi G.J."/>
            <person name="Szarkandi J.G."/>
            <person name="Papp V."/>
            <person name="Albert L."/>
            <person name="Andreopoulos W."/>
            <person name="Angelini C."/>
            <person name="Antonin V."/>
            <person name="Barry K.W."/>
            <person name="Bougher N.L."/>
            <person name="Buchanan P."/>
            <person name="Buyck B."/>
            <person name="Bense V."/>
            <person name="Catcheside P."/>
            <person name="Chovatia M."/>
            <person name="Cooper J."/>
            <person name="Damon W."/>
            <person name="Desjardin D."/>
            <person name="Finy P."/>
            <person name="Geml J."/>
            <person name="Haridas S."/>
            <person name="Hughes K."/>
            <person name="Justo A."/>
            <person name="Karasinski D."/>
            <person name="Kautmanova I."/>
            <person name="Kiss B."/>
            <person name="Kocsube S."/>
            <person name="Kotiranta H."/>
            <person name="LaButti K.M."/>
            <person name="Lechner B.E."/>
            <person name="Liimatainen K."/>
            <person name="Lipzen A."/>
            <person name="Lukacs Z."/>
            <person name="Mihaltcheva S."/>
            <person name="Morgado L.N."/>
            <person name="Niskanen T."/>
            <person name="Noordeloos M.E."/>
            <person name="Ohm R.A."/>
            <person name="Ortiz-Santana B."/>
            <person name="Ovrebo C."/>
            <person name="Racz N."/>
            <person name="Riley R."/>
            <person name="Savchenko A."/>
            <person name="Shiryaev A."/>
            <person name="Soop K."/>
            <person name="Spirin V."/>
            <person name="Szebenyi C."/>
            <person name="Tomsovsky M."/>
            <person name="Tulloss R.E."/>
            <person name="Uehling J."/>
            <person name="Grigoriev I.V."/>
            <person name="Vagvolgyi C."/>
            <person name="Papp T."/>
            <person name="Martin F.M."/>
            <person name="Miettinen O."/>
            <person name="Hibbett D.S."/>
            <person name="Nagy L.G."/>
        </authorList>
    </citation>
    <scope>NUCLEOTIDE SEQUENCE [LARGE SCALE GENOMIC DNA]</scope>
    <source>
        <strain evidence="2 3">HHB13444</strain>
    </source>
</reference>
<evidence type="ECO:0000256" key="1">
    <source>
        <dbReference type="SAM" id="MobiDB-lite"/>
    </source>
</evidence>
<sequence length="488" mass="53433">MAPATYLKRVQQALHELVNDYQLAFPVGFLILRILGPVDPLNVRYRGRSESRIRAALNHEARSRRITIDREQSPALLTVTSDGQKFYHAFGSEPVYEDGDVRLTRMTVQQLHHHAAAFKLVLEDIQQTFLEFYPNNTGAQDLNTLPDAVNTFLFLSPPPSPTLFVALAHAMLSQSPDCAPMDISVAAILKGFANSTMIEPETPVTLKITYSRRPAFLLESDEGKPLPAASVIMRYRHLRQQQRIIQSGIAPGEGSGSRATRGIIVATAESREPASVPAGQNDQSVPTAQNGSAPPSAIANVVPEAPAAALGAAPHSSDTVDGSTGSGGSHVKSSSILTASTRTIPPTRGHLGLDDSAHDRRETVMTSIGPLEITYTWRNLRSRGEKTRGEKTYWFASRATDVLDVPPTLALAKPGDLYIHTSNNGSKQAWLRATTPTWTSVELLHPHPFLRGYVLNFLKNGEPSWVTKDTVRTYMGRIEKRKREAKKG</sequence>
<organism evidence="2 3">
    <name type="scientific">Polyporus arcularius HHB13444</name>
    <dbReference type="NCBI Taxonomy" id="1314778"/>
    <lineage>
        <taxon>Eukaryota</taxon>
        <taxon>Fungi</taxon>
        <taxon>Dikarya</taxon>
        <taxon>Basidiomycota</taxon>
        <taxon>Agaricomycotina</taxon>
        <taxon>Agaricomycetes</taxon>
        <taxon>Polyporales</taxon>
        <taxon>Polyporaceae</taxon>
        <taxon>Polyporus</taxon>
    </lineage>
</organism>
<dbReference type="InParanoid" id="A0A5C3NNL8"/>
<dbReference type="AlphaFoldDB" id="A0A5C3NNL8"/>
<evidence type="ECO:0000313" key="2">
    <source>
        <dbReference type="EMBL" id="TFK79241.1"/>
    </source>
</evidence>
<dbReference type="Proteomes" id="UP000308197">
    <property type="component" value="Unassembled WGS sequence"/>
</dbReference>
<dbReference type="STRING" id="1314778.A0A5C3NNL8"/>
<dbReference type="EMBL" id="ML212109">
    <property type="protein sequence ID" value="TFK79241.1"/>
    <property type="molecule type" value="Genomic_DNA"/>
</dbReference>
<gene>
    <name evidence="2" type="ORF">K466DRAFT_606294</name>
</gene>
<feature type="region of interest" description="Disordered" evidence="1">
    <location>
        <begin position="270"/>
        <end position="355"/>
    </location>
</feature>